<proteinExistence type="predicted"/>
<dbReference type="EMBL" id="BFAD01000014">
    <property type="protein sequence ID" value="GBE88700.1"/>
    <property type="molecule type" value="Genomic_DNA"/>
</dbReference>
<name>A0A401H2V9_9APHY</name>
<evidence type="ECO:0000313" key="3">
    <source>
        <dbReference type="Proteomes" id="UP000287166"/>
    </source>
</evidence>
<sequence>MYDEYQQVRLSPSLNMGLLRNLYSYPLVNGVHALLLDVYQNQHAKDHGLDSAAYLWTKDLADFLPRFNYVRDVTIQNIVWGIVARPTREVFLNHFSMIGRLELTHVDFWNTHQFLRVLDAFPRVQWLCVTDISFQWVNHTQRQVSGTVPRAFHHLHYQGKGLSIFVDWLLGDGRDVFIEELIIRSNYPDLEDLVKLFTRLAPHLASFAFEQFPEQEWNACLDNELLTKDEHLVGPSREGTSSNNSDGVKKRITERQVIYDPEDDYKEDPAEDSGMRLTRLVERLQQNENVKRTTAYTKMEKDIGYEPPEALAQSFRMDALENIVAQLHWGDITLLTIDIMGQLVSSRTRLFNLELTFEDLDDLMSLPQELDPVLDDITLQASHNSDFTVVFRSSIQVNDAKFLQEMIIANLPRARVNPLLKFVFDIRETAGGRTEAHVLQDVLPRITPFEFHVLSTLDVGGAQLQPSAGPMRLPESHPQPVAGSPQYSSPLAGFGSLVMDASHVVSSTRPPPHAQAGVLYQAAVPQQRHFHPADDHCNIAGSSGVVFSPQLDTYAGVSYPQQAGGSFQHRSSPGDVFGLSFDPPQFSGLSQPHAVAEGMSIQPVARILQCQPQPDYVPSTGEQRERMVDCIVHRSPGRGKGTTREA</sequence>
<dbReference type="RefSeq" id="XP_027619613.1">
    <property type="nucleotide sequence ID" value="XM_027763812.1"/>
</dbReference>
<gene>
    <name evidence="2" type="ORF">SCP_1401050</name>
</gene>
<organism evidence="2 3">
    <name type="scientific">Sparassis crispa</name>
    <dbReference type="NCBI Taxonomy" id="139825"/>
    <lineage>
        <taxon>Eukaryota</taxon>
        <taxon>Fungi</taxon>
        <taxon>Dikarya</taxon>
        <taxon>Basidiomycota</taxon>
        <taxon>Agaricomycotina</taxon>
        <taxon>Agaricomycetes</taxon>
        <taxon>Polyporales</taxon>
        <taxon>Sparassidaceae</taxon>
        <taxon>Sparassis</taxon>
    </lineage>
</organism>
<protein>
    <submittedName>
        <fullName evidence="2">Uncharacterized protein</fullName>
    </submittedName>
</protein>
<dbReference type="AlphaFoldDB" id="A0A401H2V9"/>
<accession>A0A401H2V9</accession>
<keyword evidence="3" id="KW-1185">Reference proteome</keyword>
<dbReference type="InParanoid" id="A0A401H2V9"/>
<dbReference type="Proteomes" id="UP000287166">
    <property type="component" value="Unassembled WGS sequence"/>
</dbReference>
<reference evidence="2 3" key="1">
    <citation type="journal article" date="2018" name="Sci. Rep.">
        <title>Genome sequence of the cauliflower mushroom Sparassis crispa (Hanabiratake) and its association with beneficial usage.</title>
        <authorList>
            <person name="Kiyama R."/>
            <person name="Furutani Y."/>
            <person name="Kawaguchi K."/>
            <person name="Nakanishi T."/>
        </authorList>
    </citation>
    <scope>NUCLEOTIDE SEQUENCE [LARGE SCALE GENOMIC DNA]</scope>
</reference>
<evidence type="ECO:0000313" key="2">
    <source>
        <dbReference type="EMBL" id="GBE88700.1"/>
    </source>
</evidence>
<evidence type="ECO:0000256" key="1">
    <source>
        <dbReference type="SAM" id="MobiDB-lite"/>
    </source>
</evidence>
<dbReference type="GeneID" id="38785617"/>
<feature type="region of interest" description="Disordered" evidence="1">
    <location>
        <begin position="465"/>
        <end position="486"/>
    </location>
</feature>
<comment type="caution">
    <text evidence="2">The sequence shown here is derived from an EMBL/GenBank/DDBJ whole genome shotgun (WGS) entry which is preliminary data.</text>
</comment>